<dbReference type="EMBL" id="LBPX01000006">
    <property type="protein sequence ID" value="KKP68087.1"/>
    <property type="molecule type" value="Genomic_DNA"/>
</dbReference>
<protein>
    <submittedName>
        <fullName evidence="12">Bifunctional protein GlmU</fullName>
    </submittedName>
</protein>
<dbReference type="Gene3D" id="2.160.10.10">
    <property type="entry name" value="Hexapeptide repeat proteins"/>
    <property type="match status" value="1"/>
</dbReference>
<evidence type="ECO:0000256" key="1">
    <source>
        <dbReference type="ARBA" id="ARBA00005166"/>
    </source>
</evidence>
<evidence type="ECO:0000256" key="10">
    <source>
        <dbReference type="ARBA" id="ARBA00048493"/>
    </source>
</evidence>
<evidence type="ECO:0000256" key="6">
    <source>
        <dbReference type="ARBA" id="ARBA00022695"/>
    </source>
</evidence>
<dbReference type="SUPFAM" id="SSF53448">
    <property type="entry name" value="Nucleotide-diphospho-sugar transferases"/>
    <property type="match status" value="1"/>
</dbReference>
<comment type="catalytic activity">
    <reaction evidence="10">
        <text>N-acetyl-alpha-D-glucosamine 1-phosphate + UTP + H(+) = UDP-N-acetyl-alpha-D-glucosamine + diphosphate</text>
        <dbReference type="Rhea" id="RHEA:13509"/>
        <dbReference type="ChEBI" id="CHEBI:15378"/>
        <dbReference type="ChEBI" id="CHEBI:33019"/>
        <dbReference type="ChEBI" id="CHEBI:46398"/>
        <dbReference type="ChEBI" id="CHEBI:57705"/>
        <dbReference type="ChEBI" id="CHEBI:57776"/>
        <dbReference type="EC" id="2.7.7.23"/>
    </reaction>
</comment>
<evidence type="ECO:0000259" key="11">
    <source>
        <dbReference type="Pfam" id="PF00483"/>
    </source>
</evidence>
<comment type="pathway">
    <text evidence="1">Nucleotide-sugar biosynthesis; UDP-N-acetyl-alpha-D-glucosamine biosynthesis; N-acetyl-alpha-D-glucosamine 1-phosphate from alpha-D-glucosamine 6-phosphate (route II): step 2/2.</text>
</comment>
<evidence type="ECO:0000256" key="4">
    <source>
        <dbReference type="ARBA" id="ARBA00007947"/>
    </source>
</evidence>
<sequence length="424" mass="46974">MRRIKNALILAGGDSTRFWPLSEKSFFTFLGKPLIMYQIEELAKYAANLTIIANKNNAVAIKRLIDNSNIGLTAQVIIQKDTLTGQAGAIYTLKSLIKGEIIIVNANDVIDYSIIKKIAGTAISKNKMVFVGKKKNEYFPGGYLRFAKNKELVEIVEKPKKENIPSNYVKLMADYYSDFGELIKALEQTTAVNDDHYEQAINYLLSTEIKRDYIIYEGYWRSLKYPWHVLTMMGTQLESIKEAKISKVAEIAKSAIITGPVVIEDGVRIGDHAKIAGPTFIGKGSVISDFCLVRNSEIGEDCLIGSYTEVARSYIGNKVFLHRNYIGDSVLDDGVMFGAQAVTANLRFDGQSVTSLIGDEKVNTDLVKMGSIVGKNSKIGVNSTLTPGVKVGVNCLIMSREIARFDLEDNTYLIGGEERENTNK</sequence>
<dbReference type="PANTHER" id="PTHR43584">
    <property type="entry name" value="NUCLEOTIDYL TRANSFERASE"/>
    <property type="match status" value="1"/>
</dbReference>
<proteinExistence type="inferred from homology"/>
<keyword evidence="8" id="KW-0012">Acyltransferase</keyword>
<feature type="domain" description="Nucleotidyl transferase" evidence="11">
    <location>
        <begin position="7"/>
        <end position="221"/>
    </location>
</feature>
<comment type="similarity">
    <text evidence="4">In the N-terminal section; belongs to the N-acetylglucosamine-1-phosphate uridyltransferase family.</text>
</comment>
<comment type="caution">
    <text evidence="12">The sequence shown here is derived from an EMBL/GenBank/DDBJ whole genome shotgun (WGS) entry which is preliminary data.</text>
</comment>
<dbReference type="Gene3D" id="3.90.550.10">
    <property type="entry name" value="Spore Coat Polysaccharide Biosynthesis Protein SpsA, Chain A"/>
    <property type="match status" value="1"/>
</dbReference>
<evidence type="ECO:0000256" key="7">
    <source>
        <dbReference type="ARBA" id="ARBA00023268"/>
    </source>
</evidence>
<evidence type="ECO:0000256" key="8">
    <source>
        <dbReference type="ARBA" id="ARBA00023315"/>
    </source>
</evidence>
<evidence type="ECO:0000256" key="5">
    <source>
        <dbReference type="ARBA" id="ARBA00022679"/>
    </source>
</evidence>
<dbReference type="GO" id="GO:0019134">
    <property type="term" value="F:glucosamine-1-phosphate N-acetyltransferase activity"/>
    <property type="evidence" value="ECO:0007669"/>
    <property type="project" value="UniProtKB-EC"/>
</dbReference>
<accession>A0A0G0EL94</accession>
<dbReference type="InterPro" id="IPR001451">
    <property type="entry name" value="Hexapep"/>
</dbReference>
<dbReference type="Pfam" id="PF14602">
    <property type="entry name" value="Hexapep_2"/>
    <property type="match status" value="1"/>
</dbReference>
<dbReference type="InterPro" id="IPR029044">
    <property type="entry name" value="Nucleotide-diphossugar_trans"/>
</dbReference>
<keyword evidence="6" id="KW-0548">Nucleotidyltransferase</keyword>
<name>A0A0G0EL94_9BACT</name>
<keyword evidence="5" id="KW-0808">Transferase</keyword>
<dbReference type="InterPro" id="IPR005835">
    <property type="entry name" value="NTP_transferase_dom"/>
</dbReference>
<dbReference type="PANTHER" id="PTHR43584:SF8">
    <property type="entry name" value="N-ACETYLMURAMATE ALPHA-1-PHOSPHATE URIDYLYLTRANSFERASE"/>
    <property type="match status" value="1"/>
</dbReference>
<dbReference type="InterPro" id="IPR050065">
    <property type="entry name" value="GlmU-like"/>
</dbReference>
<dbReference type="SUPFAM" id="SSF51161">
    <property type="entry name" value="Trimeric LpxA-like enzymes"/>
    <property type="match status" value="1"/>
</dbReference>
<dbReference type="GO" id="GO:0003977">
    <property type="term" value="F:UDP-N-acetylglucosamine diphosphorylase activity"/>
    <property type="evidence" value="ECO:0007669"/>
    <property type="project" value="UniProtKB-EC"/>
</dbReference>
<evidence type="ECO:0000256" key="9">
    <source>
        <dbReference type="ARBA" id="ARBA00048247"/>
    </source>
</evidence>
<evidence type="ECO:0000256" key="3">
    <source>
        <dbReference type="ARBA" id="ARBA00007707"/>
    </source>
</evidence>
<comment type="catalytic activity">
    <reaction evidence="9">
        <text>alpha-D-glucosamine 1-phosphate + acetyl-CoA = N-acetyl-alpha-D-glucosamine 1-phosphate + CoA + H(+)</text>
        <dbReference type="Rhea" id="RHEA:13725"/>
        <dbReference type="ChEBI" id="CHEBI:15378"/>
        <dbReference type="ChEBI" id="CHEBI:57287"/>
        <dbReference type="ChEBI" id="CHEBI:57288"/>
        <dbReference type="ChEBI" id="CHEBI:57776"/>
        <dbReference type="ChEBI" id="CHEBI:58516"/>
        <dbReference type="EC" id="2.3.1.157"/>
    </reaction>
</comment>
<dbReference type="AlphaFoldDB" id="A0A0G0EL94"/>
<dbReference type="Pfam" id="PF00483">
    <property type="entry name" value="NTP_transferase"/>
    <property type="match status" value="1"/>
</dbReference>
<keyword evidence="7" id="KW-0511">Multifunctional enzyme</keyword>
<reference evidence="12 13" key="1">
    <citation type="journal article" date="2015" name="Nature">
        <title>rRNA introns, odd ribosomes, and small enigmatic genomes across a large radiation of phyla.</title>
        <authorList>
            <person name="Brown C.T."/>
            <person name="Hug L.A."/>
            <person name="Thomas B.C."/>
            <person name="Sharon I."/>
            <person name="Castelle C.J."/>
            <person name="Singh A."/>
            <person name="Wilkins M.J."/>
            <person name="Williams K.H."/>
            <person name="Banfield J.F."/>
        </authorList>
    </citation>
    <scope>NUCLEOTIDE SEQUENCE [LARGE SCALE GENOMIC DNA]</scope>
</reference>
<evidence type="ECO:0000313" key="12">
    <source>
        <dbReference type="EMBL" id="KKP68087.1"/>
    </source>
</evidence>
<evidence type="ECO:0000313" key="13">
    <source>
        <dbReference type="Proteomes" id="UP000034127"/>
    </source>
</evidence>
<organism evidence="12 13">
    <name type="scientific">Candidatus Roizmanbacteria bacterium GW2011_GWC2_35_12</name>
    <dbReference type="NCBI Taxonomy" id="1618485"/>
    <lineage>
        <taxon>Bacteria</taxon>
        <taxon>Candidatus Roizmaniibacteriota</taxon>
    </lineage>
</organism>
<evidence type="ECO:0000256" key="2">
    <source>
        <dbReference type="ARBA" id="ARBA00005208"/>
    </source>
</evidence>
<comment type="similarity">
    <text evidence="3">In the C-terminal section; belongs to the transferase hexapeptide repeat family.</text>
</comment>
<dbReference type="InterPro" id="IPR011004">
    <property type="entry name" value="Trimer_LpxA-like_sf"/>
</dbReference>
<dbReference type="Proteomes" id="UP000034127">
    <property type="component" value="Unassembled WGS sequence"/>
</dbReference>
<comment type="pathway">
    <text evidence="2">Nucleotide-sugar biosynthesis; UDP-N-acetyl-alpha-D-glucosamine biosynthesis; UDP-N-acetyl-alpha-D-glucosamine from N-acetyl-alpha-D-glucosamine 1-phosphate: step 1/1.</text>
</comment>
<gene>
    <name evidence="12" type="ORF">UR63_C0006G0018</name>
</gene>